<dbReference type="Gene3D" id="3.20.20.300">
    <property type="entry name" value="Glycoside hydrolase, family 3, N-terminal domain"/>
    <property type="match status" value="1"/>
</dbReference>
<dbReference type="AlphaFoldDB" id="A0A7K0C0T6"/>
<dbReference type="InterPro" id="IPR017853">
    <property type="entry name" value="GH"/>
</dbReference>
<keyword evidence="7" id="KW-0732">Signal</keyword>
<feature type="chain" id="PRO_5039071487" description="beta-N-acetylhexosaminidase" evidence="7">
    <location>
        <begin position="21"/>
        <end position="533"/>
    </location>
</feature>
<feature type="region of interest" description="Disordered" evidence="6">
    <location>
        <begin position="22"/>
        <end position="42"/>
    </location>
</feature>
<dbReference type="Proteomes" id="UP000487268">
    <property type="component" value="Unassembled WGS sequence"/>
</dbReference>
<comment type="similarity">
    <text evidence="2">Belongs to the glycosyl hydrolase 3 family.</text>
</comment>
<keyword evidence="11" id="KW-1185">Reference proteome</keyword>
<evidence type="ECO:0000256" key="6">
    <source>
        <dbReference type="SAM" id="MobiDB-lite"/>
    </source>
</evidence>
<evidence type="ECO:0000313" key="10">
    <source>
        <dbReference type="EMBL" id="MQY07083.1"/>
    </source>
</evidence>
<dbReference type="SUPFAM" id="SSF51445">
    <property type="entry name" value="(Trans)glycosidases"/>
    <property type="match status" value="1"/>
</dbReference>
<evidence type="ECO:0000259" key="9">
    <source>
        <dbReference type="Pfam" id="PF01915"/>
    </source>
</evidence>
<sequence length="533" mass="55169">MRASRSLALVAAAAAALPLAGCGDDAAKGPRPPGGEVRPNAQREGAYVSDLLGGMSDAEKVGQLFVPTVAGAADGKAMIKKYKVGGFIYFPPNLRTPRQTAELSNTLQKASKVPLLIGVDEEQGLVSRARYLTRFPGNMALGATGDPANARDAARVTGTELRAVGINQDYAPDADVNVNPANPVIGVRSFGADGNRVASMVSAAVAGYQSAGVAATAKHFPGHGDTATDSHTGLPVIRHSAKQWERVDAPPFRAAAAAGVDSIMSAHIVVPGLDSSGDPATLSKTVLTGLLRGRLGYRGVIITDSLRMAGVRRKYGDSVVPVRAINAGADQLLMPPDLPRAYDAVLKAVKSGKISRKRLDEAVERILRMKERRGLFKGTRVDPARADAVIGSAAHRAVARRVAERSVTLVRNDGALPLRSRTVAVTGPHSETLTAALRKQGVRIAPASSAGVLVVTALNSRPAVPRGRTVVVAALGSPYVLDHAAGAKAALATYSSSSTSVNALAKVLAGKVKPTAKLPVPVAGHPIGYGLTY</sequence>
<dbReference type="Pfam" id="PF01915">
    <property type="entry name" value="Glyco_hydro_3_C"/>
    <property type="match status" value="1"/>
</dbReference>
<dbReference type="GO" id="GO:0004563">
    <property type="term" value="F:beta-N-acetylhexosaminidase activity"/>
    <property type="evidence" value="ECO:0007669"/>
    <property type="project" value="UniProtKB-EC"/>
</dbReference>
<evidence type="ECO:0000256" key="1">
    <source>
        <dbReference type="ARBA" id="ARBA00001231"/>
    </source>
</evidence>
<evidence type="ECO:0000256" key="4">
    <source>
        <dbReference type="ARBA" id="ARBA00022801"/>
    </source>
</evidence>
<organism evidence="10 11">
    <name type="scientific">Actinomadura macrotermitis</name>
    <dbReference type="NCBI Taxonomy" id="2585200"/>
    <lineage>
        <taxon>Bacteria</taxon>
        <taxon>Bacillati</taxon>
        <taxon>Actinomycetota</taxon>
        <taxon>Actinomycetes</taxon>
        <taxon>Streptosporangiales</taxon>
        <taxon>Thermomonosporaceae</taxon>
        <taxon>Actinomadura</taxon>
    </lineage>
</organism>
<evidence type="ECO:0000256" key="7">
    <source>
        <dbReference type="SAM" id="SignalP"/>
    </source>
</evidence>
<keyword evidence="4 10" id="KW-0378">Hydrolase</keyword>
<feature type="domain" description="Glycoside hydrolase family 3 C-terminal" evidence="9">
    <location>
        <begin position="468"/>
        <end position="523"/>
    </location>
</feature>
<dbReference type="PRINTS" id="PR00133">
    <property type="entry name" value="GLHYDRLASE3"/>
</dbReference>
<dbReference type="Gene3D" id="3.40.50.1700">
    <property type="entry name" value="Glycoside hydrolase family 3 C-terminal domain"/>
    <property type="match status" value="2"/>
</dbReference>
<evidence type="ECO:0000259" key="8">
    <source>
        <dbReference type="Pfam" id="PF00933"/>
    </source>
</evidence>
<evidence type="ECO:0000256" key="5">
    <source>
        <dbReference type="ARBA" id="ARBA00023295"/>
    </source>
</evidence>
<dbReference type="InterPro" id="IPR002772">
    <property type="entry name" value="Glyco_hydro_3_C"/>
</dbReference>
<comment type="catalytic activity">
    <reaction evidence="1">
        <text>Hydrolysis of terminal non-reducing N-acetyl-D-hexosamine residues in N-acetyl-beta-D-hexosaminides.</text>
        <dbReference type="EC" id="3.2.1.52"/>
    </reaction>
</comment>
<feature type="domain" description="Glycoside hydrolase family 3 N-terminal" evidence="8">
    <location>
        <begin position="59"/>
        <end position="368"/>
    </location>
</feature>
<dbReference type="Pfam" id="PF00933">
    <property type="entry name" value="Glyco_hydro_3"/>
    <property type="match status" value="1"/>
</dbReference>
<dbReference type="InterPro" id="IPR036881">
    <property type="entry name" value="Glyco_hydro_3_C_sf"/>
</dbReference>
<dbReference type="PANTHER" id="PTHR30480:SF13">
    <property type="entry name" value="BETA-HEXOSAMINIDASE"/>
    <property type="match status" value="1"/>
</dbReference>
<dbReference type="GO" id="GO:0005975">
    <property type="term" value="P:carbohydrate metabolic process"/>
    <property type="evidence" value="ECO:0007669"/>
    <property type="project" value="InterPro"/>
</dbReference>
<protein>
    <recommendedName>
        <fullName evidence="3">beta-N-acetylhexosaminidase</fullName>
        <ecNumber evidence="3">3.2.1.52</ecNumber>
    </recommendedName>
</protein>
<evidence type="ECO:0000313" key="11">
    <source>
        <dbReference type="Proteomes" id="UP000487268"/>
    </source>
</evidence>
<dbReference type="FunFam" id="3.20.20.300:FF:000014">
    <property type="entry name" value="Beta-hexosaminidase, lipoprotein"/>
    <property type="match status" value="1"/>
</dbReference>
<dbReference type="InterPro" id="IPR001764">
    <property type="entry name" value="Glyco_hydro_3_N"/>
</dbReference>
<keyword evidence="5 10" id="KW-0326">Glycosidase</keyword>
<evidence type="ECO:0000256" key="3">
    <source>
        <dbReference type="ARBA" id="ARBA00012663"/>
    </source>
</evidence>
<dbReference type="SUPFAM" id="SSF52279">
    <property type="entry name" value="Beta-D-glucan exohydrolase, C-terminal domain"/>
    <property type="match status" value="1"/>
</dbReference>
<dbReference type="PANTHER" id="PTHR30480">
    <property type="entry name" value="BETA-HEXOSAMINIDASE-RELATED"/>
    <property type="match status" value="1"/>
</dbReference>
<evidence type="ECO:0000256" key="2">
    <source>
        <dbReference type="ARBA" id="ARBA00005336"/>
    </source>
</evidence>
<accession>A0A7K0C0T6</accession>
<dbReference type="RefSeq" id="WP_328594774.1">
    <property type="nucleotide sequence ID" value="NZ_WEGH01000003.1"/>
</dbReference>
<dbReference type="InterPro" id="IPR050226">
    <property type="entry name" value="NagZ_Beta-hexosaminidase"/>
</dbReference>
<dbReference type="EMBL" id="WEGH01000003">
    <property type="protein sequence ID" value="MQY07083.1"/>
    <property type="molecule type" value="Genomic_DNA"/>
</dbReference>
<dbReference type="InterPro" id="IPR036962">
    <property type="entry name" value="Glyco_hydro_3_N_sf"/>
</dbReference>
<dbReference type="GO" id="GO:0009254">
    <property type="term" value="P:peptidoglycan turnover"/>
    <property type="evidence" value="ECO:0007669"/>
    <property type="project" value="TreeGrafter"/>
</dbReference>
<comment type="caution">
    <text evidence="10">The sequence shown here is derived from an EMBL/GenBank/DDBJ whole genome shotgun (WGS) entry which is preliminary data.</text>
</comment>
<name>A0A7K0C0T6_9ACTN</name>
<dbReference type="EC" id="3.2.1.52" evidence="3"/>
<gene>
    <name evidence="10" type="primary">nagZ_2</name>
    <name evidence="10" type="ORF">ACRB68_51810</name>
</gene>
<proteinExistence type="inferred from homology"/>
<feature type="signal peptide" evidence="7">
    <location>
        <begin position="1"/>
        <end position="20"/>
    </location>
</feature>
<reference evidence="10 11" key="1">
    <citation type="submission" date="2019-10" db="EMBL/GenBank/DDBJ databases">
        <title>Actinomadura rubteroloni sp. nov. and Actinomadura macrotermitis sp. nov., isolated from the gut of fungus growing-termite Macrotermes natalensis.</title>
        <authorList>
            <person name="Benndorf R."/>
            <person name="Martin K."/>
            <person name="Kuefner M."/>
            <person name="De Beer W."/>
            <person name="Kaster A.-K."/>
            <person name="Vollmers J."/>
            <person name="Poulsen M."/>
            <person name="Beemelmanns C."/>
        </authorList>
    </citation>
    <scope>NUCLEOTIDE SEQUENCE [LARGE SCALE GENOMIC DNA]</scope>
    <source>
        <strain evidence="10 11">RB68</strain>
    </source>
</reference>